<dbReference type="WBParaSite" id="SSLN_0000222901-mRNA-1">
    <property type="protein sequence ID" value="SSLN_0000222901-mRNA-1"/>
    <property type="gene ID" value="SSLN_0000222901"/>
</dbReference>
<dbReference type="AlphaFoldDB" id="A0A183SD61"/>
<dbReference type="EMBL" id="UYSU01032186">
    <property type="protein sequence ID" value="VDL88544.1"/>
    <property type="molecule type" value="Genomic_DNA"/>
</dbReference>
<reference evidence="3" key="1">
    <citation type="submission" date="2016-06" db="UniProtKB">
        <authorList>
            <consortium name="WormBaseParasite"/>
        </authorList>
    </citation>
    <scope>IDENTIFICATION</scope>
</reference>
<name>A0A183SD61_SCHSO</name>
<dbReference type="Proteomes" id="UP000275846">
    <property type="component" value="Unassembled WGS sequence"/>
</dbReference>
<evidence type="ECO:0000313" key="1">
    <source>
        <dbReference type="EMBL" id="VDL88544.1"/>
    </source>
</evidence>
<sequence>MSPKRKFVLPLTAPQASVIPTFSLVFCIAGFYCAPSGDVERPVGSSNQSLERYAREMSPSQDFGLHGFSQITPKSRELAKAVCKTHCLKDCVQTLRSKAMKEAAVCWDWDWYWDRFAARSKTGVLAFAANNEAGRFVEDF</sequence>
<keyword evidence="2" id="KW-1185">Reference proteome</keyword>
<dbReference type="OrthoDB" id="6281597at2759"/>
<reference evidence="1 2" key="2">
    <citation type="submission" date="2018-11" db="EMBL/GenBank/DDBJ databases">
        <authorList>
            <consortium name="Pathogen Informatics"/>
        </authorList>
    </citation>
    <scope>NUCLEOTIDE SEQUENCE [LARGE SCALE GENOMIC DNA]</scope>
    <source>
        <strain evidence="1 2">NST_G2</strain>
    </source>
</reference>
<protein>
    <submittedName>
        <fullName evidence="3">Apple domain-containing protein</fullName>
    </submittedName>
</protein>
<proteinExistence type="predicted"/>
<evidence type="ECO:0000313" key="2">
    <source>
        <dbReference type="Proteomes" id="UP000275846"/>
    </source>
</evidence>
<accession>A0A183SD61</accession>
<evidence type="ECO:0000313" key="3">
    <source>
        <dbReference type="WBParaSite" id="SSLN_0000222901-mRNA-1"/>
    </source>
</evidence>
<gene>
    <name evidence="1" type="ORF">SSLN_LOCUS2159</name>
</gene>
<organism evidence="3">
    <name type="scientific">Schistocephalus solidus</name>
    <name type="common">Tapeworm</name>
    <dbReference type="NCBI Taxonomy" id="70667"/>
    <lineage>
        <taxon>Eukaryota</taxon>
        <taxon>Metazoa</taxon>
        <taxon>Spiralia</taxon>
        <taxon>Lophotrochozoa</taxon>
        <taxon>Platyhelminthes</taxon>
        <taxon>Cestoda</taxon>
        <taxon>Eucestoda</taxon>
        <taxon>Diphyllobothriidea</taxon>
        <taxon>Diphyllobothriidae</taxon>
        <taxon>Schistocephalus</taxon>
    </lineage>
</organism>